<gene>
    <name evidence="3" type="ORF">JS278_02531</name>
</gene>
<evidence type="ECO:0000313" key="4">
    <source>
        <dbReference type="Proteomes" id="UP000251995"/>
    </source>
</evidence>
<feature type="transmembrane region" description="Helical" evidence="2">
    <location>
        <begin position="254"/>
        <end position="276"/>
    </location>
</feature>
<keyword evidence="2" id="KW-0472">Membrane</keyword>
<feature type="transmembrane region" description="Helical" evidence="2">
    <location>
        <begin position="6"/>
        <end position="24"/>
    </location>
</feature>
<evidence type="ECO:0000256" key="1">
    <source>
        <dbReference type="SAM" id="MobiDB-lite"/>
    </source>
</evidence>
<feature type="transmembrane region" description="Helical" evidence="2">
    <location>
        <begin position="183"/>
        <end position="203"/>
    </location>
</feature>
<dbReference type="KEGG" id="acij:JS278_02531"/>
<feature type="transmembrane region" description="Helical" evidence="2">
    <location>
        <begin position="80"/>
        <end position="104"/>
    </location>
</feature>
<proteinExistence type="predicted"/>
<feature type="transmembrane region" description="Helical" evidence="2">
    <location>
        <begin position="336"/>
        <end position="356"/>
    </location>
</feature>
<keyword evidence="2" id="KW-1133">Transmembrane helix</keyword>
<organism evidence="3 4">
    <name type="scientific">Acidipropionibacterium virtanenii</name>
    <dbReference type="NCBI Taxonomy" id="2057246"/>
    <lineage>
        <taxon>Bacteria</taxon>
        <taxon>Bacillati</taxon>
        <taxon>Actinomycetota</taxon>
        <taxon>Actinomycetes</taxon>
        <taxon>Propionibacteriales</taxon>
        <taxon>Propionibacteriaceae</taxon>
        <taxon>Acidipropionibacterium</taxon>
    </lineage>
</organism>
<feature type="compositionally biased region" description="Polar residues" evidence="1">
    <location>
        <begin position="450"/>
        <end position="459"/>
    </location>
</feature>
<dbReference type="RefSeq" id="WP_181833724.1">
    <property type="nucleotide sequence ID" value="NZ_CP025198.1"/>
</dbReference>
<feature type="transmembrane region" description="Helical" evidence="2">
    <location>
        <begin position="54"/>
        <end position="73"/>
    </location>
</feature>
<dbReference type="Proteomes" id="UP000251995">
    <property type="component" value="Chromosome"/>
</dbReference>
<reference evidence="3 4" key="1">
    <citation type="submission" date="2017-12" db="EMBL/GenBank/DDBJ databases">
        <title>The whole genome sequence of the Acidipropionibacterium virtanenii sp. nov. type strain JS278.</title>
        <authorList>
            <person name="Laine P."/>
            <person name="Deptula P."/>
            <person name="Varmanen P."/>
            <person name="Auvinen P."/>
        </authorList>
    </citation>
    <scope>NUCLEOTIDE SEQUENCE [LARGE SCALE GENOMIC DNA]</scope>
    <source>
        <strain evidence="3 4">JS278</strain>
    </source>
</reference>
<feature type="transmembrane region" description="Helical" evidence="2">
    <location>
        <begin position="231"/>
        <end position="248"/>
    </location>
</feature>
<feature type="transmembrane region" description="Helical" evidence="2">
    <location>
        <begin position="376"/>
        <end position="398"/>
    </location>
</feature>
<keyword evidence="2" id="KW-0812">Transmembrane</keyword>
<evidence type="ECO:0000256" key="2">
    <source>
        <dbReference type="SAM" id="Phobius"/>
    </source>
</evidence>
<evidence type="ECO:0000313" key="3">
    <source>
        <dbReference type="EMBL" id="AXE39669.1"/>
    </source>
</evidence>
<protein>
    <submittedName>
        <fullName evidence="3">Uncharacterized protein</fullName>
    </submittedName>
</protein>
<accession>A0A344UWM1</accession>
<feature type="region of interest" description="Disordered" evidence="1">
    <location>
        <begin position="419"/>
        <end position="459"/>
    </location>
</feature>
<feature type="transmembrane region" description="Helical" evidence="2">
    <location>
        <begin position="124"/>
        <end position="146"/>
    </location>
</feature>
<feature type="transmembrane region" description="Helical" evidence="2">
    <location>
        <begin position="31"/>
        <end position="48"/>
    </location>
</feature>
<sequence length="459" mass="48458">MSTLAAIGAALVGLSSLVVIVLVLRAMPRTTFALWAVVMFFVPVWVGLDVRHLFLEAITAATLIAIAALGGDLRLSIVDLFVAILVLLAVVQTVIGVVDLSSAATTLLEWMLPYIWGRLVLSRVSPAFVTDIIATCAVIAAALALVEFATKTNIFTLVPFDNSLYEAWGTLQVRNGILRAEGAWGHSIALGAALAMSSSFILASRWRPVVRILALVLIAGATTMTLSRIGLLTLVLVVVLTIVLLPGIGRTIRIVVIAAGALGSVVIVPIIGKVLAGAGDEASGSADYRSTLFSLFRYVRLFGSAQSFKGATVGGDYLGSFAKSIDNTVLLTGLRLGWFALAMFCLIVALVIIPAFSPRWANPASIAITATAPSLFAVALITQFGMYFWFLTGLAVAWQVMREDGSAWQVMREDHDAQTASGAGRVGPVHFGEDEAAAPVPSSPPRRESQLQGGTSHDA</sequence>
<dbReference type="AlphaFoldDB" id="A0A344UWM1"/>
<dbReference type="EMBL" id="CP025198">
    <property type="protein sequence ID" value="AXE39669.1"/>
    <property type="molecule type" value="Genomic_DNA"/>
</dbReference>
<keyword evidence="4" id="KW-1185">Reference proteome</keyword>
<name>A0A344UWM1_9ACTN</name>